<evidence type="ECO:0000259" key="7">
    <source>
        <dbReference type="PROSITE" id="PS50850"/>
    </source>
</evidence>
<feature type="transmembrane region" description="Helical" evidence="6">
    <location>
        <begin position="265"/>
        <end position="288"/>
    </location>
</feature>
<dbReference type="CDD" id="cd17473">
    <property type="entry name" value="MFS_arabinose_efflux_permease_like"/>
    <property type="match status" value="1"/>
</dbReference>
<dbReference type="RefSeq" id="WP_345972754.1">
    <property type="nucleotide sequence ID" value="NZ_CP147920.1"/>
</dbReference>
<feature type="transmembrane region" description="Helical" evidence="6">
    <location>
        <begin position="12"/>
        <end position="34"/>
    </location>
</feature>
<dbReference type="PROSITE" id="PS50850">
    <property type="entry name" value="MFS"/>
    <property type="match status" value="1"/>
</dbReference>
<evidence type="ECO:0000313" key="9">
    <source>
        <dbReference type="Proteomes" id="UP001447842"/>
    </source>
</evidence>
<evidence type="ECO:0000256" key="3">
    <source>
        <dbReference type="ARBA" id="ARBA00022692"/>
    </source>
</evidence>
<protein>
    <submittedName>
        <fullName evidence="8">MFS transporter</fullName>
    </submittedName>
</protein>
<evidence type="ECO:0000256" key="5">
    <source>
        <dbReference type="ARBA" id="ARBA00023136"/>
    </source>
</evidence>
<feature type="domain" description="Major facilitator superfamily (MFS) profile" evidence="7">
    <location>
        <begin position="9"/>
        <end position="382"/>
    </location>
</feature>
<dbReference type="SUPFAM" id="SSF103473">
    <property type="entry name" value="MFS general substrate transporter"/>
    <property type="match status" value="1"/>
</dbReference>
<keyword evidence="4 6" id="KW-1133">Transmembrane helix</keyword>
<feature type="transmembrane region" description="Helical" evidence="6">
    <location>
        <begin position="103"/>
        <end position="124"/>
    </location>
</feature>
<feature type="transmembrane region" description="Helical" evidence="6">
    <location>
        <begin position="165"/>
        <end position="185"/>
    </location>
</feature>
<evidence type="ECO:0000256" key="4">
    <source>
        <dbReference type="ARBA" id="ARBA00022989"/>
    </source>
</evidence>
<keyword evidence="3 6" id="KW-0812">Transmembrane</keyword>
<dbReference type="InterPro" id="IPR011701">
    <property type="entry name" value="MFS"/>
</dbReference>
<dbReference type="InterPro" id="IPR050189">
    <property type="entry name" value="MFS_Efflux_Transporters"/>
</dbReference>
<feature type="transmembrane region" description="Helical" evidence="6">
    <location>
        <begin position="79"/>
        <end position="97"/>
    </location>
</feature>
<feature type="transmembrane region" description="Helical" evidence="6">
    <location>
        <begin position="359"/>
        <end position="380"/>
    </location>
</feature>
<evidence type="ECO:0000256" key="6">
    <source>
        <dbReference type="SAM" id="Phobius"/>
    </source>
</evidence>
<dbReference type="EMBL" id="CP147920">
    <property type="protein sequence ID" value="XAU15178.1"/>
    <property type="molecule type" value="Genomic_DNA"/>
</dbReference>
<reference evidence="8 9" key="1">
    <citation type="submission" date="2024-03" db="EMBL/GenBank/DDBJ databases">
        <title>Sulfurimonas sp. HSL3-1.</title>
        <authorList>
            <person name="Wang S."/>
        </authorList>
    </citation>
    <scope>NUCLEOTIDE SEQUENCE [LARGE SCALE GENOMIC DNA]</scope>
    <source>
        <strain evidence="8 9">HSL3-1</strain>
    </source>
</reference>
<dbReference type="InterPro" id="IPR036259">
    <property type="entry name" value="MFS_trans_sf"/>
</dbReference>
<dbReference type="PANTHER" id="PTHR43124">
    <property type="entry name" value="PURINE EFFLUX PUMP PBUE"/>
    <property type="match status" value="1"/>
</dbReference>
<keyword evidence="9" id="KW-1185">Reference proteome</keyword>
<gene>
    <name evidence="8" type="ORF">WCY31_00395</name>
</gene>
<dbReference type="Gene3D" id="1.20.1250.20">
    <property type="entry name" value="MFS general substrate transporter like domains"/>
    <property type="match status" value="1"/>
</dbReference>
<feature type="transmembrane region" description="Helical" evidence="6">
    <location>
        <begin position="136"/>
        <end position="159"/>
    </location>
</feature>
<evidence type="ECO:0000313" key="8">
    <source>
        <dbReference type="EMBL" id="XAU15178.1"/>
    </source>
</evidence>
<name>A0ABZ3HAS9_9BACT</name>
<accession>A0ABZ3HAS9</accession>
<dbReference type="Pfam" id="PF07690">
    <property type="entry name" value="MFS_1"/>
    <property type="match status" value="2"/>
</dbReference>
<feature type="transmembrane region" description="Helical" evidence="6">
    <location>
        <begin position="205"/>
        <end position="221"/>
    </location>
</feature>
<evidence type="ECO:0000256" key="2">
    <source>
        <dbReference type="ARBA" id="ARBA00022475"/>
    </source>
</evidence>
<dbReference type="PANTHER" id="PTHR43124:SF3">
    <property type="entry name" value="CHLORAMPHENICOL EFFLUX PUMP RV0191"/>
    <property type="match status" value="1"/>
</dbReference>
<feature type="transmembrane region" description="Helical" evidence="6">
    <location>
        <begin position="233"/>
        <end position="253"/>
    </location>
</feature>
<feature type="transmembrane region" description="Helical" evidence="6">
    <location>
        <begin position="294"/>
        <end position="316"/>
    </location>
</feature>
<keyword evidence="5 6" id="KW-0472">Membrane</keyword>
<keyword evidence="2" id="KW-1003">Cell membrane</keyword>
<feature type="transmembrane region" description="Helical" evidence="6">
    <location>
        <begin position="328"/>
        <end position="347"/>
    </location>
</feature>
<organism evidence="8 9">
    <name type="scientific">Sulfurimonas diazotrophicus</name>
    <dbReference type="NCBI Taxonomy" id="3131939"/>
    <lineage>
        <taxon>Bacteria</taxon>
        <taxon>Pseudomonadati</taxon>
        <taxon>Campylobacterota</taxon>
        <taxon>Epsilonproteobacteria</taxon>
        <taxon>Campylobacterales</taxon>
        <taxon>Sulfurimonadaceae</taxon>
        <taxon>Sulfurimonas</taxon>
    </lineage>
</organism>
<sequence>MYDSVARNVRLSLLLLATMGVMSGIAIVAALPLISHHFEAVPHIEFFSKLLLTIPSLVIAAVAPFAGMIVDRFGRLRPLYLGIVLFIIGGSSGFYLQDFEAILAGRALLGFSVALLMTASTALIGDYFDEKGRHRFMSIQGMAVGLGGIVFIISGGYLAQLGWNYPFAIYLLPLLFVPLLVTSLYEPRRIHTHGEEAAAVSPKLLPVYLSAFFSMLLFYMLPTQMPYLVIDELHGTPSSIGHFVAVALLVNALTARQYARIRARFTYAQIFVFIYLFFGTGLLVMSQVSSPHQLFFASAFMGVGFGLVLVNINAWLLSLVPPHRRGRAVGMLTMSFFLGQFFSPIFFQPLIAQAGIQGLFLMIAGVSFATAAVLYVKTFLKKGAG</sequence>
<feature type="transmembrane region" description="Helical" evidence="6">
    <location>
        <begin position="46"/>
        <end position="67"/>
    </location>
</feature>
<dbReference type="Proteomes" id="UP001447842">
    <property type="component" value="Chromosome"/>
</dbReference>
<evidence type="ECO:0000256" key="1">
    <source>
        <dbReference type="ARBA" id="ARBA00004651"/>
    </source>
</evidence>
<proteinExistence type="predicted"/>
<comment type="subcellular location">
    <subcellularLocation>
        <location evidence="1">Cell membrane</location>
        <topology evidence="1">Multi-pass membrane protein</topology>
    </subcellularLocation>
</comment>
<dbReference type="InterPro" id="IPR020846">
    <property type="entry name" value="MFS_dom"/>
</dbReference>